<dbReference type="KEGG" id="qsa:O6P43_028169"/>
<organism evidence="2 3">
    <name type="scientific">Quillaja saponaria</name>
    <name type="common">Soap bark tree</name>
    <dbReference type="NCBI Taxonomy" id="32244"/>
    <lineage>
        <taxon>Eukaryota</taxon>
        <taxon>Viridiplantae</taxon>
        <taxon>Streptophyta</taxon>
        <taxon>Embryophyta</taxon>
        <taxon>Tracheophyta</taxon>
        <taxon>Spermatophyta</taxon>
        <taxon>Magnoliopsida</taxon>
        <taxon>eudicotyledons</taxon>
        <taxon>Gunneridae</taxon>
        <taxon>Pentapetalae</taxon>
        <taxon>rosids</taxon>
        <taxon>fabids</taxon>
        <taxon>Fabales</taxon>
        <taxon>Quillajaceae</taxon>
        <taxon>Quillaja</taxon>
    </lineage>
</organism>
<evidence type="ECO:0000313" key="3">
    <source>
        <dbReference type="Proteomes" id="UP001163823"/>
    </source>
</evidence>
<dbReference type="PANTHER" id="PTHR33356">
    <property type="entry name" value="TIP41-LIKE PROTEIN"/>
    <property type="match status" value="1"/>
</dbReference>
<feature type="compositionally biased region" description="Basic and acidic residues" evidence="1">
    <location>
        <begin position="225"/>
        <end position="245"/>
    </location>
</feature>
<name>A0AAD7KWY2_QUISA</name>
<evidence type="ECO:0000256" key="1">
    <source>
        <dbReference type="SAM" id="MobiDB-lite"/>
    </source>
</evidence>
<dbReference type="PANTHER" id="PTHR33356:SF16">
    <property type="entry name" value="G PATCH DOMAIN PROTEIN"/>
    <property type="match status" value="1"/>
</dbReference>
<feature type="region of interest" description="Disordered" evidence="1">
    <location>
        <begin position="116"/>
        <end position="139"/>
    </location>
</feature>
<feature type="compositionally biased region" description="Polar residues" evidence="1">
    <location>
        <begin position="379"/>
        <end position="392"/>
    </location>
</feature>
<accession>A0AAD7KWY2</accession>
<dbReference type="Proteomes" id="UP001163823">
    <property type="component" value="Chromosome 12"/>
</dbReference>
<feature type="compositionally biased region" description="Low complexity" evidence="1">
    <location>
        <begin position="269"/>
        <end position="281"/>
    </location>
</feature>
<feature type="region of interest" description="Disordered" evidence="1">
    <location>
        <begin position="370"/>
        <end position="392"/>
    </location>
</feature>
<feature type="region of interest" description="Disordered" evidence="1">
    <location>
        <begin position="225"/>
        <end position="320"/>
    </location>
</feature>
<dbReference type="AlphaFoldDB" id="A0AAD7KWY2"/>
<comment type="caution">
    <text evidence="2">The sequence shown here is derived from an EMBL/GenBank/DDBJ whole genome shotgun (WGS) entry which is preliminary data.</text>
</comment>
<protein>
    <submittedName>
        <fullName evidence="2">G patch domain protein</fullName>
    </submittedName>
</protein>
<gene>
    <name evidence="2" type="ORF">O6P43_028169</name>
</gene>
<evidence type="ECO:0000313" key="2">
    <source>
        <dbReference type="EMBL" id="KAJ7947574.1"/>
    </source>
</evidence>
<sequence>MMAVDLHGGELLLPSQFLTDSDDDILFDKNKNTSKLLNNESSLKTRTRMLSHGFGSQLSPLVVHSTEPKEEDNNEDFIVDLTSKMAHYMFQEDDNQPLTSIGSENAEMSWSLVNSPQSTLWPPLGSPDGRSQEASPPAMPLNGKGTCWEFPSNLVGKIDKMNLNDKGRSQFHQGHSIPNLKNSNVGLSSDPALTDDQIRAIQLLRLKQEQFLKQKNRAYWERQAKMSKQSELKEKTPQFHYRGRDNGFGSDNGQRARPLGLSSSKTVPSLQQFQSQQQSGSGTKAVFLSSSVSRSGSGGTGVFLPRGTSSSSQSRKKPGCSPVLIPARVVQALQLHFDQMGVTSRAKAGGLPPLHDVLVNNRDGMYSLQKRQSRKVRASNHNETSLPQEWTY</sequence>
<proteinExistence type="predicted"/>
<keyword evidence="3" id="KW-1185">Reference proteome</keyword>
<reference evidence="2" key="1">
    <citation type="journal article" date="2023" name="Science">
        <title>Elucidation of the pathway for biosynthesis of saponin adjuvants from the soapbark tree.</title>
        <authorList>
            <person name="Reed J."/>
            <person name="Orme A."/>
            <person name="El-Demerdash A."/>
            <person name="Owen C."/>
            <person name="Martin L.B.B."/>
            <person name="Misra R.C."/>
            <person name="Kikuchi S."/>
            <person name="Rejzek M."/>
            <person name="Martin A.C."/>
            <person name="Harkess A."/>
            <person name="Leebens-Mack J."/>
            <person name="Louveau T."/>
            <person name="Stephenson M.J."/>
            <person name="Osbourn A."/>
        </authorList>
    </citation>
    <scope>NUCLEOTIDE SEQUENCE</scope>
    <source>
        <strain evidence="2">S10</strain>
    </source>
</reference>
<dbReference type="EMBL" id="JARAOO010000012">
    <property type="protein sequence ID" value="KAJ7947574.1"/>
    <property type="molecule type" value="Genomic_DNA"/>
</dbReference>